<evidence type="ECO:0000313" key="2">
    <source>
        <dbReference type="WBParaSite" id="Hba_13390"/>
    </source>
</evidence>
<dbReference type="PANTHER" id="PTHR10974:SF6">
    <property type="entry name" value="PROTEIN CBG19234"/>
    <property type="match status" value="1"/>
</dbReference>
<name>A0A1I7X7D0_HETBA</name>
<evidence type="ECO:0000313" key="1">
    <source>
        <dbReference type="Proteomes" id="UP000095283"/>
    </source>
</evidence>
<proteinExistence type="predicted"/>
<protein>
    <submittedName>
        <fullName evidence="2">Sulfatase domain-containing protein</fullName>
    </submittedName>
</protein>
<accession>A0A1I7X7D0</accession>
<sequence>MHRTKKWIEVPENTRYFVNADAFYIRCFNKSNIKVFESIFVVEDTPSFDSYGRKRKALKREKPQRLSIDILGFDSTSRTMFYRHLPRTLETMNRLGYETLYGYNKVGDNSMVNLGPILIGDVPEALTEPMLDESGDINSNWILPANKKMDPTALRFLWKLMKEKYGCRSMLNEDISRKELGLFHYPLNEFLPGFTEPPADHFYRAYYLAVYKNWSYGSCRDGRQIQRQFVDLWRRFAVRYKDICHFGFTFVTTLSHEVGFLLELLDEHISSSLENLLTVGALDNTVSVVMGDHGNRIGLAQYSYTGRIEERMPLMAIRFPPWFRSKYREEYNNFRENRWKLTRYRFIVVVLYNFDVHQTLKDIALMRLGTNRSLITSGGRGISLFDKIPDSRLAKTIYFIFYLASLEAVRNWIIATNLSTCIDEKSVIIKGKLTTLGLNPLARHGLRSKSNVTVVRDARRKEAKLDVSNTV</sequence>
<dbReference type="PANTHER" id="PTHR10974">
    <property type="entry name" value="FI08016P-RELATED"/>
    <property type="match status" value="1"/>
</dbReference>
<reference evidence="2" key="1">
    <citation type="submission" date="2016-11" db="UniProtKB">
        <authorList>
            <consortium name="WormBaseParasite"/>
        </authorList>
    </citation>
    <scope>IDENTIFICATION</scope>
</reference>
<dbReference type="InterPro" id="IPR004245">
    <property type="entry name" value="DUF229"/>
</dbReference>
<dbReference type="GO" id="GO:0005615">
    <property type="term" value="C:extracellular space"/>
    <property type="evidence" value="ECO:0007669"/>
    <property type="project" value="TreeGrafter"/>
</dbReference>
<dbReference type="Proteomes" id="UP000095283">
    <property type="component" value="Unplaced"/>
</dbReference>
<dbReference type="AlphaFoldDB" id="A0A1I7X7D0"/>
<dbReference type="Pfam" id="PF02995">
    <property type="entry name" value="DUF229"/>
    <property type="match status" value="1"/>
</dbReference>
<keyword evidence="1" id="KW-1185">Reference proteome</keyword>
<organism evidence="1 2">
    <name type="scientific">Heterorhabditis bacteriophora</name>
    <name type="common">Entomopathogenic nematode worm</name>
    <dbReference type="NCBI Taxonomy" id="37862"/>
    <lineage>
        <taxon>Eukaryota</taxon>
        <taxon>Metazoa</taxon>
        <taxon>Ecdysozoa</taxon>
        <taxon>Nematoda</taxon>
        <taxon>Chromadorea</taxon>
        <taxon>Rhabditida</taxon>
        <taxon>Rhabditina</taxon>
        <taxon>Rhabditomorpha</taxon>
        <taxon>Strongyloidea</taxon>
        <taxon>Heterorhabditidae</taxon>
        <taxon>Heterorhabditis</taxon>
    </lineage>
</organism>
<dbReference type="WBParaSite" id="Hba_13390">
    <property type="protein sequence ID" value="Hba_13390"/>
    <property type="gene ID" value="Hba_13390"/>
</dbReference>
<dbReference type="CDD" id="cd16021">
    <property type="entry name" value="ALP_like"/>
    <property type="match status" value="1"/>
</dbReference>